<dbReference type="Gene3D" id="3.30.1310.20">
    <property type="entry name" value="PRTase-like"/>
    <property type="match status" value="1"/>
</dbReference>
<dbReference type="Gene3D" id="3.40.50.2020">
    <property type="match status" value="1"/>
</dbReference>
<dbReference type="SUPFAM" id="SSF53271">
    <property type="entry name" value="PRTase-like"/>
    <property type="match status" value="1"/>
</dbReference>
<keyword evidence="2" id="KW-0808">Transferase</keyword>
<evidence type="ECO:0000313" key="2">
    <source>
        <dbReference type="EMBL" id="MBB3051112.1"/>
    </source>
</evidence>
<dbReference type="Pfam" id="PF00156">
    <property type="entry name" value="Pribosyltran"/>
    <property type="match status" value="1"/>
</dbReference>
<comment type="caution">
    <text evidence="2">The sequence shown here is derived from an EMBL/GenBank/DDBJ whole genome shotgun (WGS) entry which is preliminary data.</text>
</comment>
<dbReference type="EMBL" id="JACHWU010000002">
    <property type="protein sequence ID" value="MBB3051112.1"/>
    <property type="molecule type" value="Genomic_DNA"/>
</dbReference>
<name>A0A839S148_9PSEU</name>
<dbReference type="AlphaFoldDB" id="A0A839S148"/>
<dbReference type="Proteomes" id="UP000550714">
    <property type="component" value="Unassembled WGS sequence"/>
</dbReference>
<dbReference type="InterPro" id="IPR000836">
    <property type="entry name" value="PRTase_dom"/>
</dbReference>
<evidence type="ECO:0000259" key="1">
    <source>
        <dbReference type="Pfam" id="PF00156"/>
    </source>
</evidence>
<dbReference type="CDD" id="cd06223">
    <property type="entry name" value="PRTases_typeI"/>
    <property type="match status" value="1"/>
</dbReference>
<proteinExistence type="predicted"/>
<reference evidence="2 3" key="1">
    <citation type="submission" date="2020-08" db="EMBL/GenBank/DDBJ databases">
        <title>Genomic Encyclopedia of Type Strains, Phase III (KMG-III): the genomes of soil and plant-associated and newly described type strains.</title>
        <authorList>
            <person name="Whitman W."/>
        </authorList>
    </citation>
    <scope>NUCLEOTIDE SEQUENCE [LARGE SCALE GENOMIC DNA]</scope>
    <source>
        <strain evidence="2 3">CECT 8577</strain>
    </source>
</reference>
<dbReference type="InterPro" id="IPR029057">
    <property type="entry name" value="PRTase-like"/>
</dbReference>
<gene>
    <name evidence="2" type="ORF">FHS23_002135</name>
</gene>
<sequence length="211" mass="22547">MEFIDRRDAGRELAARLHYLAGQRPLVLGLPRGGVVVAGPVAEALGGELDIIGVRKLGVPGDPELALGAIAEGGTIVANPDVLRHRRLGRDDLDRAAAEAFPELDRIVARLRRGRPPVPLEGRCVIVVDDGIATGATTRAALHSVAARGARLLTLAVPVAPADVLEELSSAADRTVCPNPRVWMRAVGNWYRDFRPVSDDEVMALLHPQHA</sequence>
<protein>
    <submittedName>
        <fullName evidence="2">Putative phosphoribosyl transferase</fullName>
    </submittedName>
</protein>
<keyword evidence="3" id="KW-1185">Reference proteome</keyword>
<dbReference type="RefSeq" id="WP_183652411.1">
    <property type="nucleotide sequence ID" value="NZ_JACHWU010000002.1"/>
</dbReference>
<evidence type="ECO:0000313" key="3">
    <source>
        <dbReference type="Proteomes" id="UP000550714"/>
    </source>
</evidence>
<dbReference type="GO" id="GO:0016740">
    <property type="term" value="F:transferase activity"/>
    <property type="evidence" value="ECO:0007669"/>
    <property type="project" value="UniProtKB-KW"/>
</dbReference>
<organism evidence="2 3">
    <name type="scientific">Prauserella isguenensis</name>
    <dbReference type="NCBI Taxonomy" id="1470180"/>
    <lineage>
        <taxon>Bacteria</taxon>
        <taxon>Bacillati</taxon>
        <taxon>Actinomycetota</taxon>
        <taxon>Actinomycetes</taxon>
        <taxon>Pseudonocardiales</taxon>
        <taxon>Pseudonocardiaceae</taxon>
        <taxon>Prauserella</taxon>
    </lineage>
</organism>
<accession>A0A839S148</accession>
<feature type="domain" description="Phosphoribosyltransferase" evidence="1">
    <location>
        <begin position="9"/>
        <end position="175"/>
    </location>
</feature>